<feature type="domain" description="Alpha-D-phosphohexomutase alpha/beta/alpha" evidence="19">
    <location>
        <begin position="327"/>
        <end position="450"/>
    </location>
</feature>
<dbReference type="GO" id="GO:0008973">
    <property type="term" value="F:phosphopentomutase activity"/>
    <property type="evidence" value="ECO:0007669"/>
    <property type="project" value="TreeGrafter"/>
</dbReference>
<dbReference type="Pfam" id="PF02880">
    <property type="entry name" value="PGM_PMM_III"/>
    <property type="match status" value="1"/>
</dbReference>
<feature type="domain" description="Alpha-D-phosphohexomutase alpha/beta/alpha" evidence="18">
    <location>
        <begin position="210"/>
        <end position="318"/>
    </location>
</feature>
<evidence type="ECO:0000259" key="18">
    <source>
        <dbReference type="Pfam" id="PF02879"/>
    </source>
</evidence>
<accession>A0A1D8JJ21</accession>
<comment type="pathway">
    <text evidence="3">Glycolipid metabolism; diglucosyl-diacylglycerol biosynthesis.</text>
</comment>
<keyword evidence="10 15" id="KW-0460">Magnesium</keyword>
<evidence type="ECO:0000256" key="7">
    <source>
        <dbReference type="ARBA" id="ARBA00022526"/>
    </source>
</evidence>
<comment type="cofactor">
    <cofactor evidence="2">
        <name>Mg(2+)</name>
        <dbReference type="ChEBI" id="CHEBI:18420"/>
    </cofactor>
</comment>
<name>A0A1D8JJ21_9BACL</name>
<evidence type="ECO:0000256" key="14">
    <source>
        <dbReference type="ARBA" id="ARBA00041467"/>
    </source>
</evidence>
<keyword evidence="7" id="KW-0119">Carbohydrate metabolism</keyword>
<dbReference type="AlphaFoldDB" id="A0A1D8JJ21"/>
<dbReference type="Pfam" id="PF00408">
    <property type="entry name" value="PGM_PMM_IV"/>
    <property type="match status" value="1"/>
</dbReference>
<organism evidence="20 21">
    <name type="scientific">Sporosarcina ureilytica</name>
    <dbReference type="NCBI Taxonomy" id="298596"/>
    <lineage>
        <taxon>Bacteria</taxon>
        <taxon>Bacillati</taxon>
        <taxon>Bacillota</taxon>
        <taxon>Bacilli</taxon>
        <taxon>Bacillales</taxon>
        <taxon>Caryophanaceae</taxon>
        <taxon>Sporosarcina</taxon>
    </lineage>
</organism>
<dbReference type="Proteomes" id="UP000185746">
    <property type="component" value="Chromosome"/>
</dbReference>
<dbReference type="Pfam" id="PF02878">
    <property type="entry name" value="PGM_PMM_I"/>
    <property type="match status" value="1"/>
</dbReference>
<evidence type="ECO:0000256" key="3">
    <source>
        <dbReference type="ARBA" id="ARBA00005164"/>
    </source>
</evidence>
<dbReference type="Pfam" id="PF02879">
    <property type="entry name" value="PGM_PMM_II"/>
    <property type="match status" value="1"/>
</dbReference>
<evidence type="ECO:0000256" key="13">
    <source>
        <dbReference type="ARBA" id="ARBA00041398"/>
    </source>
</evidence>
<proteinExistence type="inferred from homology"/>
<evidence type="ECO:0000259" key="19">
    <source>
        <dbReference type="Pfam" id="PF02880"/>
    </source>
</evidence>
<keyword evidence="21" id="KW-1185">Reference proteome</keyword>
<reference evidence="20 21" key="1">
    <citation type="submission" date="2016-09" db="EMBL/GenBank/DDBJ databases">
        <title>Complete genome sequence of the Lysinibacillus sphaericus LMG 22257, a specie of Bacillus with ureolytic activity that can effectively biodeposit calcium carbonate.</title>
        <authorList>
            <person name="Yan W."/>
        </authorList>
    </citation>
    <scope>NUCLEOTIDE SEQUENCE [LARGE SCALE GENOMIC DNA]</scope>
    <source>
        <strain evidence="20 21">LMG 22257</strain>
    </source>
</reference>
<dbReference type="InterPro" id="IPR016055">
    <property type="entry name" value="A-D-PHexomutase_a/b/a-I/II/III"/>
</dbReference>
<dbReference type="InterPro" id="IPR005845">
    <property type="entry name" value="A-D-PHexomutase_a/b/a-II"/>
</dbReference>
<dbReference type="PANTHER" id="PTHR45745">
    <property type="entry name" value="PHOSPHOMANNOMUTASE 45A"/>
    <property type="match status" value="1"/>
</dbReference>
<dbReference type="SUPFAM" id="SSF53738">
    <property type="entry name" value="Phosphoglucomutase, first 3 domains"/>
    <property type="match status" value="3"/>
</dbReference>
<dbReference type="EC" id="5.4.2.2" evidence="6"/>
<dbReference type="InterPro" id="IPR016066">
    <property type="entry name" value="A-D-PHexomutase_CS"/>
</dbReference>
<dbReference type="SUPFAM" id="SSF55957">
    <property type="entry name" value="Phosphoglucomutase, C-terminal domain"/>
    <property type="match status" value="1"/>
</dbReference>
<evidence type="ECO:0000256" key="5">
    <source>
        <dbReference type="ARBA" id="ARBA00010231"/>
    </source>
</evidence>
<comment type="similarity">
    <text evidence="5 15">Belongs to the phosphohexose mutase family.</text>
</comment>
<evidence type="ECO:0000313" key="20">
    <source>
        <dbReference type="EMBL" id="AOV08702.1"/>
    </source>
</evidence>
<dbReference type="GO" id="GO:0006166">
    <property type="term" value="P:purine ribonucleoside salvage"/>
    <property type="evidence" value="ECO:0007669"/>
    <property type="project" value="TreeGrafter"/>
</dbReference>
<dbReference type="InterPro" id="IPR036900">
    <property type="entry name" value="A-D-PHexomutase_C_sf"/>
</dbReference>
<evidence type="ECO:0000256" key="15">
    <source>
        <dbReference type="RuleBase" id="RU004326"/>
    </source>
</evidence>
<dbReference type="GO" id="GO:0000287">
    <property type="term" value="F:magnesium ion binding"/>
    <property type="evidence" value="ECO:0007669"/>
    <property type="project" value="InterPro"/>
</dbReference>
<protein>
    <recommendedName>
        <fullName evidence="12">Phosphoglucomutase</fullName>
        <ecNumber evidence="6">5.4.2.2</ecNumber>
    </recommendedName>
    <alternativeName>
        <fullName evidence="14">Alpha-phosphoglucomutase</fullName>
    </alternativeName>
    <alternativeName>
        <fullName evidence="13">Glucose phosphomutase</fullName>
    </alternativeName>
</protein>
<dbReference type="Gene3D" id="3.30.310.50">
    <property type="entry name" value="Alpha-D-phosphohexomutase, C-terminal domain"/>
    <property type="match status" value="1"/>
</dbReference>
<dbReference type="EMBL" id="CP017560">
    <property type="protein sequence ID" value="AOV08702.1"/>
    <property type="molecule type" value="Genomic_DNA"/>
</dbReference>
<dbReference type="KEGG" id="surl:BI350_14905"/>
<comment type="pathway">
    <text evidence="4">Lipid metabolism.</text>
</comment>
<dbReference type="CDD" id="cd05799">
    <property type="entry name" value="PGM2"/>
    <property type="match status" value="1"/>
</dbReference>
<evidence type="ECO:0000256" key="6">
    <source>
        <dbReference type="ARBA" id="ARBA00012728"/>
    </source>
</evidence>
<keyword evidence="9 15" id="KW-0479">Metal-binding</keyword>
<feature type="domain" description="Alpha-D-phosphohexomutase C-terminal" evidence="16">
    <location>
        <begin position="520"/>
        <end position="554"/>
    </location>
</feature>
<evidence type="ECO:0000259" key="16">
    <source>
        <dbReference type="Pfam" id="PF00408"/>
    </source>
</evidence>
<dbReference type="RefSeq" id="WP_075528867.1">
    <property type="nucleotide sequence ID" value="NZ_CP017560.1"/>
</dbReference>
<evidence type="ECO:0000256" key="1">
    <source>
        <dbReference type="ARBA" id="ARBA00000443"/>
    </source>
</evidence>
<keyword evidence="7" id="KW-0313">Glucose metabolism</keyword>
<dbReference type="InterPro" id="IPR005841">
    <property type="entry name" value="Alpha-D-phosphohexomutase_SF"/>
</dbReference>
<evidence type="ECO:0000256" key="2">
    <source>
        <dbReference type="ARBA" id="ARBA00001946"/>
    </source>
</evidence>
<dbReference type="GO" id="GO:0006006">
    <property type="term" value="P:glucose metabolic process"/>
    <property type="evidence" value="ECO:0007669"/>
    <property type="project" value="UniProtKB-KW"/>
</dbReference>
<evidence type="ECO:0000256" key="11">
    <source>
        <dbReference type="ARBA" id="ARBA00023235"/>
    </source>
</evidence>
<dbReference type="InterPro" id="IPR005843">
    <property type="entry name" value="A-D-PHexomutase_C"/>
</dbReference>
<dbReference type="PANTHER" id="PTHR45745:SF1">
    <property type="entry name" value="PHOSPHOGLUCOMUTASE 2B-RELATED"/>
    <property type="match status" value="1"/>
</dbReference>
<evidence type="ECO:0000256" key="10">
    <source>
        <dbReference type="ARBA" id="ARBA00022842"/>
    </source>
</evidence>
<sequence length="577" mass="64217">MNWKISYEKWTSFTDLDEELANQLDELNNQPKQLEDCFYKNLEFGTGGMRGVLGPGTNRINIYTIRKTAEGLARYIERHGEEAKVRGVVIAYDSRFKSPEFAMETAKTLGKHGIQTYVFDSLRTTPELSFAVRYLHAFSGVVITASHNPPEYNGFKVYGPDGGQLSSEAAEQIIAKVNSVEDELAVAVGTEGELKAAGLLTIIGETVDQAYLKQLESVVVNRDVINKVADDFRIVYTPLHGTGNIPVRKGLDAVGFKHVEVVKEQELPDSNFSTVDSPNPEEAAAFSLAMKYGEQSNADIMLATDPDADRVGVAVRNEEGKYQVLTGNQTGALLLQYLITQKKKQNELPENATVLKTIVTSEMGRDIAAAHNLETIDTLTGFKYISEWIETFEQTGDRSFLFGYEESYGYLIKDFARDKDAVQTCLLIAEVAAYYKTKQMSLYEGLMALYEEYGYYLEDIESLTLKGKDGAAKIQAILNEFRATPPKEIAGQAVVGIEDYDSSTRLYVESGETEEISLPKSNVLKYKLENGAWFCLRPSGTEPKIKFYFGVKEDTLEGSRRALDGMVADVMGRVRSF</sequence>
<evidence type="ECO:0000256" key="9">
    <source>
        <dbReference type="ARBA" id="ARBA00022723"/>
    </source>
</evidence>
<dbReference type="InterPro" id="IPR005844">
    <property type="entry name" value="A-D-PHexomutase_a/b/a-I"/>
</dbReference>
<evidence type="ECO:0000256" key="8">
    <source>
        <dbReference type="ARBA" id="ARBA00022553"/>
    </source>
</evidence>
<evidence type="ECO:0000256" key="12">
    <source>
        <dbReference type="ARBA" id="ARBA00039995"/>
    </source>
</evidence>
<dbReference type="InterPro" id="IPR005846">
    <property type="entry name" value="A-D-PHexomutase_a/b/a-III"/>
</dbReference>
<dbReference type="PROSITE" id="PS00710">
    <property type="entry name" value="PGM_PMM"/>
    <property type="match status" value="1"/>
</dbReference>
<evidence type="ECO:0000313" key="21">
    <source>
        <dbReference type="Proteomes" id="UP000185746"/>
    </source>
</evidence>
<dbReference type="GO" id="GO:0004614">
    <property type="term" value="F:phosphoglucomutase activity"/>
    <property type="evidence" value="ECO:0007669"/>
    <property type="project" value="UniProtKB-EC"/>
</dbReference>
<dbReference type="Gene3D" id="3.40.120.10">
    <property type="entry name" value="Alpha-D-Glucose-1,6-Bisphosphate, subunit A, domain 3"/>
    <property type="match status" value="3"/>
</dbReference>
<keyword evidence="11" id="KW-0413">Isomerase</keyword>
<gene>
    <name evidence="20" type="ORF">BI350_14905</name>
</gene>
<comment type="catalytic activity">
    <reaction evidence="1">
        <text>alpha-D-glucose 1-phosphate = alpha-D-glucose 6-phosphate</text>
        <dbReference type="Rhea" id="RHEA:23536"/>
        <dbReference type="ChEBI" id="CHEBI:58225"/>
        <dbReference type="ChEBI" id="CHEBI:58601"/>
        <dbReference type="EC" id="5.4.2.2"/>
    </reaction>
</comment>
<evidence type="ECO:0000259" key="17">
    <source>
        <dbReference type="Pfam" id="PF02878"/>
    </source>
</evidence>
<feature type="domain" description="Alpha-D-phosphohexomutase alpha/beta/alpha" evidence="17">
    <location>
        <begin position="43"/>
        <end position="181"/>
    </location>
</feature>
<keyword evidence="8" id="KW-0597">Phosphoprotein</keyword>
<evidence type="ECO:0000256" key="4">
    <source>
        <dbReference type="ARBA" id="ARBA00005189"/>
    </source>
</evidence>
<dbReference type="PRINTS" id="PR00509">
    <property type="entry name" value="PGMPMM"/>
</dbReference>